<proteinExistence type="inferred from homology"/>
<dbReference type="Pfam" id="PF00892">
    <property type="entry name" value="EamA"/>
    <property type="match status" value="1"/>
</dbReference>
<dbReference type="Proteomes" id="UP000183974">
    <property type="component" value="Unassembled WGS sequence"/>
</dbReference>
<comment type="similarity">
    <text evidence="2">Belongs to the drug/metabolite transporter (DMT) superfamily. 10 TMS drug/metabolite exporter (DME) (TC 2.A.7.3) family.</text>
</comment>
<evidence type="ECO:0000256" key="6">
    <source>
        <dbReference type="SAM" id="Phobius"/>
    </source>
</evidence>
<feature type="transmembrane region" description="Helical" evidence="6">
    <location>
        <begin position="61"/>
        <end position="83"/>
    </location>
</feature>
<feature type="transmembrane region" description="Helical" evidence="6">
    <location>
        <begin position="121"/>
        <end position="144"/>
    </location>
</feature>
<feature type="transmembrane region" description="Helical" evidence="6">
    <location>
        <begin position="205"/>
        <end position="229"/>
    </location>
</feature>
<reference evidence="8 9" key="1">
    <citation type="submission" date="2016-11" db="EMBL/GenBank/DDBJ databases">
        <authorList>
            <person name="Jaros S."/>
            <person name="Januszkiewicz K."/>
            <person name="Wedrychowicz H."/>
        </authorList>
    </citation>
    <scope>NUCLEOTIDE SEQUENCE [LARGE SCALE GENOMIC DNA]</scope>
    <source>
        <strain evidence="8 9">DSM 29589</strain>
    </source>
</reference>
<dbReference type="PANTHER" id="PTHR22911:SF6">
    <property type="entry name" value="SOLUTE CARRIER FAMILY 35 MEMBER G1"/>
    <property type="match status" value="1"/>
</dbReference>
<dbReference type="InterPro" id="IPR037185">
    <property type="entry name" value="EmrE-like"/>
</dbReference>
<gene>
    <name evidence="8" type="ORF">SAMN05444398_102181</name>
</gene>
<organism evidence="8 9">
    <name type="scientific">Roseovarius pacificus</name>
    <dbReference type="NCBI Taxonomy" id="337701"/>
    <lineage>
        <taxon>Bacteria</taxon>
        <taxon>Pseudomonadati</taxon>
        <taxon>Pseudomonadota</taxon>
        <taxon>Alphaproteobacteria</taxon>
        <taxon>Rhodobacterales</taxon>
        <taxon>Roseobacteraceae</taxon>
        <taxon>Roseovarius</taxon>
    </lineage>
</organism>
<dbReference type="SUPFAM" id="SSF103481">
    <property type="entry name" value="Multidrug resistance efflux transporter EmrE"/>
    <property type="match status" value="2"/>
</dbReference>
<dbReference type="PANTHER" id="PTHR22911">
    <property type="entry name" value="ACYL-MALONYL CONDENSING ENZYME-RELATED"/>
    <property type="match status" value="1"/>
</dbReference>
<feature type="transmembrane region" description="Helical" evidence="6">
    <location>
        <begin position="175"/>
        <end position="193"/>
    </location>
</feature>
<feature type="transmembrane region" description="Helical" evidence="6">
    <location>
        <begin position="151"/>
        <end position="169"/>
    </location>
</feature>
<evidence type="ECO:0000256" key="3">
    <source>
        <dbReference type="ARBA" id="ARBA00022692"/>
    </source>
</evidence>
<dbReference type="InterPro" id="IPR000620">
    <property type="entry name" value="EamA_dom"/>
</dbReference>
<sequence length="322" mass="34057">MRGPYFLSCSFLIKGAGRMAQVKSQRPRADNIPLAVGVIVLTVLALSLGDALIKLTSGNFVIWQIFVIRSLIAIPVLLLALAVAAPAGLRVPGDLGWVGLRSLMLVVMWICYYLSLPKLTLSAAAAAYYTLPIFITLFSALFIGDRISPKGWIAVFAGFLGVVLILRPGADDFNAYAILPLVSAMLYAGAMILTRSKCRDHNPLVLSLALNVAFVIAGALAASLILLLPDTLRQGFLFAPWAAMGGGEWLSMGLMAVAILIGSIGAAIAYQNGPPAVIGAFDFAYIGFAALWGLIFFAEVPDMISTLGMALIVGAGILSLRQ</sequence>
<feature type="transmembrane region" description="Helical" evidence="6">
    <location>
        <begin position="95"/>
        <end position="115"/>
    </location>
</feature>
<name>A0A1M7A587_9RHOB</name>
<feature type="transmembrane region" description="Helical" evidence="6">
    <location>
        <begin position="249"/>
        <end position="270"/>
    </location>
</feature>
<accession>A0A1M7A587</accession>
<protein>
    <submittedName>
        <fullName evidence="8">EamA-like transporter family protein</fullName>
    </submittedName>
</protein>
<evidence type="ECO:0000256" key="1">
    <source>
        <dbReference type="ARBA" id="ARBA00004141"/>
    </source>
</evidence>
<dbReference type="EMBL" id="FRBR01000002">
    <property type="protein sequence ID" value="SHL37902.1"/>
    <property type="molecule type" value="Genomic_DNA"/>
</dbReference>
<dbReference type="STRING" id="337701.SAMN05444398_102181"/>
<evidence type="ECO:0000256" key="4">
    <source>
        <dbReference type="ARBA" id="ARBA00022989"/>
    </source>
</evidence>
<feature type="transmembrane region" description="Helical" evidence="6">
    <location>
        <begin position="277"/>
        <end position="297"/>
    </location>
</feature>
<keyword evidence="5 6" id="KW-0472">Membrane</keyword>
<keyword evidence="4 6" id="KW-1133">Transmembrane helix</keyword>
<feature type="transmembrane region" description="Helical" evidence="6">
    <location>
        <begin position="32"/>
        <end position="49"/>
    </location>
</feature>
<evidence type="ECO:0000259" key="7">
    <source>
        <dbReference type="Pfam" id="PF00892"/>
    </source>
</evidence>
<dbReference type="AlphaFoldDB" id="A0A1M7A587"/>
<feature type="transmembrane region" description="Helical" evidence="6">
    <location>
        <begin position="303"/>
        <end position="320"/>
    </location>
</feature>
<keyword evidence="3 6" id="KW-0812">Transmembrane</keyword>
<comment type="subcellular location">
    <subcellularLocation>
        <location evidence="1">Membrane</location>
        <topology evidence="1">Multi-pass membrane protein</topology>
    </subcellularLocation>
</comment>
<evidence type="ECO:0000313" key="8">
    <source>
        <dbReference type="EMBL" id="SHL37902.1"/>
    </source>
</evidence>
<dbReference type="GO" id="GO:0016020">
    <property type="term" value="C:membrane"/>
    <property type="evidence" value="ECO:0007669"/>
    <property type="project" value="UniProtKB-SubCell"/>
</dbReference>
<evidence type="ECO:0000313" key="9">
    <source>
        <dbReference type="Proteomes" id="UP000183974"/>
    </source>
</evidence>
<keyword evidence="9" id="KW-1185">Reference proteome</keyword>
<evidence type="ECO:0000256" key="2">
    <source>
        <dbReference type="ARBA" id="ARBA00009853"/>
    </source>
</evidence>
<feature type="domain" description="EamA" evidence="7">
    <location>
        <begin position="36"/>
        <end position="166"/>
    </location>
</feature>
<evidence type="ECO:0000256" key="5">
    <source>
        <dbReference type="ARBA" id="ARBA00023136"/>
    </source>
</evidence>